<keyword evidence="2" id="KW-1185">Reference proteome</keyword>
<accession>A0ABP8TRE6</accession>
<sequence length="84" mass="9266">MAWRDFDAYHSTTPEAVHGGPFSATSAPAATSVGTRAIKRFLRPVAYQNVPADLLPHELRGENTCGIFRRRDGRPETEPRGQMA</sequence>
<name>A0ABP8TRE6_9ACTN</name>
<evidence type="ECO:0000313" key="2">
    <source>
        <dbReference type="Proteomes" id="UP001500212"/>
    </source>
</evidence>
<dbReference type="EMBL" id="BAABHJ010000019">
    <property type="protein sequence ID" value="GAA4611996.1"/>
    <property type="molecule type" value="Genomic_DNA"/>
</dbReference>
<dbReference type="Gene3D" id="3.40.605.10">
    <property type="entry name" value="Aldehyde Dehydrogenase, Chain A, domain 1"/>
    <property type="match status" value="1"/>
</dbReference>
<gene>
    <name evidence="1" type="ORF">GCM10023195_51130</name>
</gene>
<proteinExistence type="predicted"/>
<dbReference type="InterPro" id="IPR016162">
    <property type="entry name" value="Ald_DH_N"/>
</dbReference>
<dbReference type="Proteomes" id="UP001500212">
    <property type="component" value="Unassembled WGS sequence"/>
</dbReference>
<evidence type="ECO:0008006" key="3">
    <source>
        <dbReference type="Google" id="ProtNLM"/>
    </source>
</evidence>
<reference evidence="2" key="1">
    <citation type="journal article" date="2019" name="Int. J. Syst. Evol. Microbiol.">
        <title>The Global Catalogue of Microorganisms (GCM) 10K type strain sequencing project: providing services to taxonomists for standard genome sequencing and annotation.</title>
        <authorList>
            <consortium name="The Broad Institute Genomics Platform"/>
            <consortium name="The Broad Institute Genome Sequencing Center for Infectious Disease"/>
            <person name="Wu L."/>
            <person name="Ma J."/>
        </authorList>
    </citation>
    <scope>NUCLEOTIDE SEQUENCE [LARGE SCALE GENOMIC DNA]</scope>
    <source>
        <strain evidence="2">JCM 17938</strain>
    </source>
</reference>
<evidence type="ECO:0000313" key="1">
    <source>
        <dbReference type="EMBL" id="GAA4611996.1"/>
    </source>
</evidence>
<protein>
    <recommendedName>
        <fullName evidence="3">Aldehyde dehydrogenase (NADP(+))</fullName>
    </recommendedName>
</protein>
<comment type="caution">
    <text evidence="1">The sequence shown here is derived from an EMBL/GenBank/DDBJ whole genome shotgun (WGS) entry which is preliminary data.</text>
</comment>
<organism evidence="1 2">
    <name type="scientific">Actinoallomurus liliacearum</name>
    <dbReference type="NCBI Taxonomy" id="1080073"/>
    <lineage>
        <taxon>Bacteria</taxon>
        <taxon>Bacillati</taxon>
        <taxon>Actinomycetota</taxon>
        <taxon>Actinomycetes</taxon>
        <taxon>Streptosporangiales</taxon>
        <taxon>Thermomonosporaceae</taxon>
        <taxon>Actinoallomurus</taxon>
    </lineage>
</organism>